<dbReference type="AlphaFoldDB" id="A0A9D1UMK9"/>
<dbReference type="PIRSF" id="PIRSF037442">
    <property type="entry name" value="UCP037442_abhydr"/>
    <property type="match status" value="1"/>
</dbReference>
<dbReference type="InterPro" id="IPR000073">
    <property type="entry name" value="AB_hydrolase_1"/>
</dbReference>
<accession>A0A9D1UMK9</accession>
<name>A0A9D1UMK9_9CORY</name>
<dbReference type="SUPFAM" id="SSF53474">
    <property type="entry name" value="alpha/beta-Hydrolases"/>
    <property type="match status" value="1"/>
</dbReference>
<dbReference type="Proteomes" id="UP000824190">
    <property type="component" value="Unassembled WGS sequence"/>
</dbReference>
<dbReference type="Pfam" id="PF00561">
    <property type="entry name" value="Abhydrolase_1"/>
    <property type="match status" value="1"/>
</dbReference>
<evidence type="ECO:0000259" key="1">
    <source>
        <dbReference type="Pfam" id="PF00561"/>
    </source>
</evidence>
<dbReference type="GO" id="GO:0016787">
    <property type="term" value="F:hydrolase activity"/>
    <property type="evidence" value="ECO:0007669"/>
    <property type="project" value="UniProtKB-KW"/>
</dbReference>
<reference evidence="2" key="2">
    <citation type="submission" date="2021-04" db="EMBL/GenBank/DDBJ databases">
        <authorList>
            <person name="Gilroy R."/>
        </authorList>
    </citation>
    <scope>NUCLEOTIDE SEQUENCE</scope>
    <source>
        <strain evidence="2">CHK32-1732</strain>
    </source>
</reference>
<proteinExistence type="predicted"/>
<organism evidence="2 3">
    <name type="scientific">Candidatus Corynebacterium avicola</name>
    <dbReference type="NCBI Taxonomy" id="2838527"/>
    <lineage>
        <taxon>Bacteria</taxon>
        <taxon>Bacillati</taxon>
        <taxon>Actinomycetota</taxon>
        <taxon>Actinomycetes</taxon>
        <taxon>Mycobacteriales</taxon>
        <taxon>Corynebacteriaceae</taxon>
        <taxon>Corynebacterium</taxon>
    </lineage>
</organism>
<evidence type="ECO:0000313" key="2">
    <source>
        <dbReference type="EMBL" id="HIW92893.1"/>
    </source>
</evidence>
<evidence type="ECO:0000313" key="3">
    <source>
        <dbReference type="Proteomes" id="UP000824190"/>
    </source>
</evidence>
<dbReference type="EMBL" id="DXGC01000128">
    <property type="protein sequence ID" value="HIW92893.1"/>
    <property type="molecule type" value="Genomic_DNA"/>
</dbReference>
<protein>
    <submittedName>
        <fullName evidence="2">Alpha/beta fold hydrolase</fullName>
    </submittedName>
</protein>
<reference evidence="2" key="1">
    <citation type="journal article" date="2021" name="PeerJ">
        <title>Extensive microbial diversity within the chicken gut microbiome revealed by metagenomics and culture.</title>
        <authorList>
            <person name="Gilroy R."/>
            <person name="Ravi A."/>
            <person name="Getino M."/>
            <person name="Pursley I."/>
            <person name="Horton D.L."/>
            <person name="Alikhan N.F."/>
            <person name="Baker D."/>
            <person name="Gharbi K."/>
            <person name="Hall N."/>
            <person name="Watson M."/>
            <person name="Adriaenssens E.M."/>
            <person name="Foster-Nyarko E."/>
            <person name="Jarju S."/>
            <person name="Secka A."/>
            <person name="Antonio M."/>
            <person name="Oren A."/>
            <person name="Chaudhuri R.R."/>
            <person name="La Ragione R."/>
            <person name="Hildebrand F."/>
            <person name="Pallen M.J."/>
        </authorList>
    </citation>
    <scope>NUCLEOTIDE SEQUENCE</scope>
    <source>
        <strain evidence="2">CHK32-1732</strain>
    </source>
</reference>
<dbReference type="InterPro" id="IPR017208">
    <property type="entry name" value="UCP037442_abhydr"/>
</dbReference>
<keyword evidence="2" id="KW-0378">Hydrolase</keyword>
<sequence length="287" mass="31038">MSSSAGSSGSVYNVTMPDASTSPVRLYPGDGPLVVVWPGFGMGARYYRPMAEALVDQGFSVAVGELRGQGDNTAVATRKDKWGYHDLASQDYPRTIHGAKTALDLPTDHPTYMLTHSMGGQIGSLFLARPESAELNLRGMMGVGSGSPYYRTFPNPERSRLKVGGYLMGGVSKVLGYWPEGRLDVANYGRQSGVHLGEWAKFGRHNTLSDLAGQDINYQAAMADVDVPVLLTRFSNDTYCTVESCDALADLIPAEVEEFDGTLGHNRWAREPQVVAERFTAFAEAAA</sequence>
<feature type="domain" description="AB hydrolase-1" evidence="1">
    <location>
        <begin position="32"/>
        <end position="134"/>
    </location>
</feature>
<comment type="caution">
    <text evidence="2">The sequence shown here is derived from an EMBL/GenBank/DDBJ whole genome shotgun (WGS) entry which is preliminary data.</text>
</comment>
<dbReference type="InterPro" id="IPR029058">
    <property type="entry name" value="AB_hydrolase_fold"/>
</dbReference>
<gene>
    <name evidence="2" type="ORF">H9870_14675</name>
</gene>
<dbReference type="Gene3D" id="3.40.50.1820">
    <property type="entry name" value="alpha/beta hydrolase"/>
    <property type="match status" value="1"/>
</dbReference>